<keyword evidence="1" id="KW-0808">Transferase</keyword>
<accession>A0AC61MXX1</accession>
<evidence type="ECO:0000313" key="1">
    <source>
        <dbReference type="EMBL" id="QQK08314.1"/>
    </source>
</evidence>
<proteinExistence type="predicted"/>
<dbReference type="EC" id="2.7.7.7" evidence="1"/>
<reference evidence="1 2" key="1">
    <citation type="journal article" date="2022" name="Int. J. Syst. Evol. Microbiol.">
        <title>Miniphocaeibacter halophilus sp. nov., an ammonium-tolerant acetate-producing bacterium isolated from a biogas system.</title>
        <authorList>
            <person name="Schnurer A."/>
            <person name="Singh A."/>
            <person name="Bi S."/>
            <person name="Qiao W."/>
            <person name="Westerholm M."/>
        </authorList>
    </citation>
    <scope>NUCLEOTIDE SEQUENCE [LARGE SCALE GENOMIC DNA]</scope>
    <source>
        <strain evidence="1 2">AMB_01</strain>
    </source>
</reference>
<evidence type="ECO:0000313" key="2">
    <source>
        <dbReference type="Proteomes" id="UP000595814"/>
    </source>
</evidence>
<name>A0AC61MXX1_9FIRM</name>
<sequence>MRQAIYREYRPKTFDEVLGQSQVTEVLKNQVKNNLIGHAYLFSGTRGTGKTSCAKIFARAINCLNLQDGSPCNVCENCRSILNEETFDIVEMDAASNRRIEDIRDLRDKVIYPPANLKYKVYIIDEAHMITNEGFNALLKIMEEPPKHLVFILATTEIEKIPQTILSRCQRYEFKRLDTEFIKENILNITRDLGVEIEPEAVNLIANEADGAMRDALSTLDQVISLGKDKITVKDLEEDLGLVDQDKIFKLVDAIISKDFSNTIKAFAETSKGKIISNLFKDLTDHYRNLLLVKNKLESNVDASTMYLEKYKEQANNIEMNQIIESLDILMEFEIKLKTTENPVILGELLVTRLVDYVNYNSFKSKINYLEDKVKELEEKLSNLKVEDLNSNGNIDIVTTNNSVKDDLVKAEIITEENKSNITETEDSKVEKEENPSAEKVENSDDLEDDVLDKYKETKYWNEIVNKLPTPMMRNFINSSTYRFLEKNRLVILFKTEDTKMKLICSNINVLKKIVQEVVGSDYDVHITLESSYPDLNNLRKEKNLKLIQDLFGEDNINIT</sequence>
<keyword evidence="2" id="KW-1185">Reference proteome</keyword>
<keyword evidence="1" id="KW-0548">Nucleotidyltransferase</keyword>
<dbReference type="Proteomes" id="UP000595814">
    <property type="component" value="Chromosome"/>
</dbReference>
<protein>
    <submittedName>
        <fullName evidence="1">DNA polymerase III subunit gamma/tau</fullName>
        <ecNumber evidence="1">2.7.7.7</ecNumber>
    </submittedName>
</protein>
<dbReference type="EMBL" id="CP066744">
    <property type="protein sequence ID" value="QQK08314.1"/>
    <property type="molecule type" value="Genomic_DNA"/>
</dbReference>
<organism evidence="1 2">
    <name type="scientific">Miniphocaeibacter halophilus</name>
    <dbReference type="NCBI Taxonomy" id="2931922"/>
    <lineage>
        <taxon>Bacteria</taxon>
        <taxon>Bacillati</taxon>
        <taxon>Bacillota</taxon>
        <taxon>Tissierellia</taxon>
        <taxon>Tissierellales</taxon>
        <taxon>Peptoniphilaceae</taxon>
        <taxon>Miniphocaeibacter</taxon>
    </lineage>
</organism>
<gene>
    <name evidence="1" type="primary">dnaX</name>
    <name evidence="1" type="ORF">JFY71_01875</name>
</gene>